<feature type="chain" id="PRO_5005297758" description="Protein GltF" evidence="1">
    <location>
        <begin position="23"/>
        <end position="207"/>
    </location>
</feature>
<dbReference type="STRING" id="1674920.ACR52_10540"/>
<dbReference type="Proteomes" id="UP000037551">
    <property type="component" value="Unassembled WGS sequence"/>
</dbReference>
<organism evidence="2 3">
    <name type="scientific">Pseudomonas fildesensis</name>
    <dbReference type="NCBI Taxonomy" id="1674920"/>
    <lineage>
        <taxon>Bacteria</taxon>
        <taxon>Pseudomonadati</taxon>
        <taxon>Pseudomonadota</taxon>
        <taxon>Gammaproteobacteria</taxon>
        <taxon>Pseudomonadales</taxon>
        <taxon>Pseudomonadaceae</taxon>
        <taxon>Pseudomonas</taxon>
    </lineage>
</organism>
<dbReference type="Pfam" id="PF06551">
    <property type="entry name" value="DUF1120"/>
    <property type="match status" value="1"/>
</dbReference>
<evidence type="ECO:0008006" key="4">
    <source>
        <dbReference type="Google" id="ProtNLM"/>
    </source>
</evidence>
<evidence type="ECO:0000313" key="2">
    <source>
        <dbReference type="EMBL" id="KMT55005.1"/>
    </source>
</evidence>
<keyword evidence="3" id="KW-1185">Reference proteome</keyword>
<dbReference type="InterPro" id="IPR010546">
    <property type="entry name" value="DUF1120"/>
</dbReference>
<feature type="signal peptide" evidence="1">
    <location>
        <begin position="1"/>
        <end position="22"/>
    </location>
</feature>
<evidence type="ECO:0000313" key="3">
    <source>
        <dbReference type="Proteomes" id="UP000037551"/>
    </source>
</evidence>
<dbReference type="EMBL" id="LFMW01000007">
    <property type="protein sequence ID" value="KMT55005.1"/>
    <property type="molecule type" value="Genomic_DNA"/>
</dbReference>
<dbReference type="PATRIC" id="fig|1674920.3.peg.4944"/>
<keyword evidence="1" id="KW-0732">Signal</keyword>
<proteinExistence type="predicted"/>
<evidence type="ECO:0000256" key="1">
    <source>
        <dbReference type="SAM" id="SignalP"/>
    </source>
</evidence>
<sequence>MTRALTCLTAIVVMASAPGAFASSATDLTVSGLITPSSCEPSLSSGGIVDHGKLTVKDLNPDVPTRLETANLQLEIICEAETLFTLTTVDNRPGTSAIRPSSHGLGMVNDDQMLGSVAFILLDAMADRVPVRTIMSSNGGASWRPSTYLGHAGLTAFALASDLDAPIALRVLTARLSAFTTLVPATELTLVDDVPIDGHATLQVKYW</sequence>
<protein>
    <recommendedName>
        <fullName evidence="4">Protein GltF</fullName>
    </recommendedName>
</protein>
<comment type="caution">
    <text evidence="2">The sequence shown here is derived from an EMBL/GenBank/DDBJ whole genome shotgun (WGS) entry which is preliminary data.</text>
</comment>
<dbReference type="OrthoDB" id="6602106at2"/>
<dbReference type="RefSeq" id="WP_048723751.1">
    <property type="nucleotide sequence ID" value="NZ_JBJGXJ010000001.1"/>
</dbReference>
<name>A0A0J8FXX6_9PSED</name>
<accession>A0A0J8FXX6</accession>
<reference evidence="2 3" key="1">
    <citation type="submission" date="2015-06" db="EMBL/GenBank/DDBJ databases">
        <title>Draft genome sequence of an Antarctic Pseudomonas sp. strain KG01 with full potential for biotechnological applications.</title>
        <authorList>
            <person name="Pavlov M.S."/>
            <person name="Lira F."/>
            <person name="Martinez J.L."/>
            <person name="Marshall S.H."/>
        </authorList>
    </citation>
    <scope>NUCLEOTIDE SEQUENCE [LARGE SCALE GENOMIC DNA]</scope>
    <source>
        <strain evidence="2 3">KG01</strain>
    </source>
</reference>
<dbReference type="AlphaFoldDB" id="A0A0J8FXX6"/>
<gene>
    <name evidence="2" type="ORF">ACR52_10540</name>
</gene>